<feature type="transmembrane region" description="Helical" evidence="2">
    <location>
        <begin position="61"/>
        <end position="80"/>
    </location>
</feature>
<dbReference type="Proteomes" id="UP001501842">
    <property type="component" value="Unassembled WGS sequence"/>
</dbReference>
<feature type="region of interest" description="Disordered" evidence="1">
    <location>
        <begin position="1"/>
        <end position="55"/>
    </location>
</feature>
<keyword evidence="2" id="KW-0812">Transmembrane</keyword>
<name>A0ABP6GF51_9ACTN</name>
<reference evidence="4" key="1">
    <citation type="journal article" date="2019" name="Int. J. Syst. Evol. Microbiol.">
        <title>The Global Catalogue of Microorganisms (GCM) 10K type strain sequencing project: providing services to taxonomists for standard genome sequencing and annotation.</title>
        <authorList>
            <consortium name="The Broad Institute Genomics Platform"/>
            <consortium name="The Broad Institute Genome Sequencing Center for Infectious Disease"/>
            <person name="Wu L."/>
            <person name="Ma J."/>
        </authorList>
    </citation>
    <scope>NUCLEOTIDE SEQUENCE [LARGE SCALE GENOMIC DNA]</scope>
    <source>
        <strain evidence="4">JCM 8201</strain>
    </source>
</reference>
<protein>
    <submittedName>
        <fullName evidence="3">Uncharacterized protein</fullName>
    </submittedName>
</protein>
<proteinExistence type="predicted"/>
<accession>A0ABP6GF51</accession>
<organism evidence="3 4">
    <name type="scientific">Actinocorallia aurantiaca</name>
    <dbReference type="NCBI Taxonomy" id="46204"/>
    <lineage>
        <taxon>Bacteria</taxon>
        <taxon>Bacillati</taxon>
        <taxon>Actinomycetota</taxon>
        <taxon>Actinomycetes</taxon>
        <taxon>Streptosporangiales</taxon>
        <taxon>Thermomonosporaceae</taxon>
        <taxon>Actinocorallia</taxon>
    </lineage>
</organism>
<gene>
    <name evidence="3" type="ORF">GCM10010439_15620</name>
</gene>
<evidence type="ECO:0000313" key="3">
    <source>
        <dbReference type="EMBL" id="GAA2722571.1"/>
    </source>
</evidence>
<keyword evidence="2" id="KW-1133">Transmembrane helix</keyword>
<evidence type="ECO:0000256" key="1">
    <source>
        <dbReference type="SAM" id="MobiDB-lite"/>
    </source>
</evidence>
<keyword evidence="2" id="KW-0472">Membrane</keyword>
<feature type="transmembrane region" description="Helical" evidence="2">
    <location>
        <begin position="86"/>
        <end position="103"/>
    </location>
</feature>
<keyword evidence="4" id="KW-1185">Reference proteome</keyword>
<evidence type="ECO:0000256" key="2">
    <source>
        <dbReference type="SAM" id="Phobius"/>
    </source>
</evidence>
<sequence length="198" mass="21139">MTTEDTATADAVPDSAEPDGAEPRDTASEEGAFSEDVLEAGAALGEPVPDEPDPRQRTLKLLIGISLLGVAAAGGAAAFAPTLHPLLAGVWALLVLALLAFAGSRFAQLRKLSEPSVALFADGFVHALDEGLEAVSWREVELAYLTPGKRLILQLEGGRSFELRAPVRNLERFERAVRQGVPRDRIRRGTPPRQLAEV</sequence>
<dbReference type="RefSeq" id="WP_344449540.1">
    <property type="nucleotide sequence ID" value="NZ_BAAATZ010000006.1"/>
</dbReference>
<dbReference type="EMBL" id="BAAATZ010000006">
    <property type="protein sequence ID" value="GAA2722571.1"/>
    <property type="molecule type" value="Genomic_DNA"/>
</dbReference>
<comment type="caution">
    <text evidence="3">The sequence shown here is derived from an EMBL/GenBank/DDBJ whole genome shotgun (WGS) entry which is preliminary data.</text>
</comment>
<evidence type="ECO:0000313" key="4">
    <source>
        <dbReference type="Proteomes" id="UP001501842"/>
    </source>
</evidence>